<keyword evidence="2 5" id="KW-0378">Hydrolase</keyword>
<dbReference type="NCBIfam" id="TIGR01409">
    <property type="entry name" value="TAT_signal_seq"/>
    <property type="match status" value="1"/>
</dbReference>
<dbReference type="PANTHER" id="PTHR42693:SF53">
    <property type="entry name" value="ENDO-4-O-SULFATASE"/>
    <property type="match status" value="1"/>
</dbReference>
<accession>A0A9D1T3F0</accession>
<evidence type="ECO:0000313" key="6">
    <source>
        <dbReference type="Proteomes" id="UP000886845"/>
    </source>
</evidence>
<reference evidence="5" key="2">
    <citation type="journal article" date="2021" name="PeerJ">
        <title>Extensive microbial diversity within the chicken gut microbiome revealed by metagenomics and culture.</title>
        <authorList>
            <person name="Gilroy R."/>
            <person name="Ravi A."/>
            <person name="Getino M."/>
            <person name="Pursley I."/>
            <person name="Horton D.L."/>
            <person name="Alikhan N.F."/>
            <person name="Baker D."/>
            <person name="Gharbi K."/>
            <person name="Hall N."/>
            <person name="Watson M."/>
            <person name="Adriaenssens E.M."/>
            <person name="Foster-Nyarko E."/>
            <person name="Jarju S."/>
            <person name="Secka A."/>
            <person name="Antonio M."/>
            <person name="Oren A."/>
            <person name="Chaudhuri R.R."/>
            <person name="La Ragione R."/>
            <person name="Hildebrand F."/>
            <person name="Pallen M.J."/>
        </authorList>
    </citation>
    <scope>NUCLEOTIDE SEQUENCE</scope>
    <source>
        <strain evidence="5">35461</strain>
    </source>
</reference>
<dbReference type="InterPro" id="IPR050738">
    <property type="entry name" value="Sulfatase"/>
</dbReference>
<reference evidence="5" key="1">
    <citation type="submission" date="2020-10" db="EMBL/GenBank/DDBJ databases">
        <authorList>
            <person name="Gilroy R."/>
        </authorList>
    </citation>
    <scope>NUCLEOTIDE SEQUENCE</scope>
    <source>
        <strain evidence="5">35461</strain>
    </source>
</reference>
<dbReference type="EMBL" id="DVOR01000193">
    <property type="protein sequence ID" value="HIV09644.1"/>
    <property type="molecule type" value="Genomic_DNA"/>
</dbReference>
<evidence type="ECO:0000313" key="5">
    <source>
        <dbReference type="EMBL" id="HIV09644.1"/>
    </source>
</evidence>
<feature type="domain" description="Sulfatase N-terminal" evidence="4">
    <location>
        <begin position="47"/>
        <end position="469"/>
    </location>
</feature>
<comment type="caution">
    <text evidence="5">The sequence shown here is derived from an EMBL/GenBank/DDBJ whole genome shotgun (WGS) entry which is preliminary data.</text>
</comment>
<dbReference type="PANTHER" id="PTHR42693">
    <property type="entry name" value="ARYLSULFATASE FAMILY MEMBER"/>
    <property type="match status" value="1"/>
</dbReference>
<feature type="signal peptide" evidence="3">
    <location>
        <begin position="1"/>
        <end position="24"/>
    </location>
</feature>
<dbReference type="InterPro" id="IPR000917">
    <property type="entry name" value="Sulfatase_N"/>
</dbReference>
<dbReference type="InterPro" id="IPR017850">
    <property type="entry name" value="Alkaline_phosphatase_core_sf"/>
</dbReference>
<keyword evidence="3" id="KW-0732">Signal</keyword>
<dbReference type="Pfam" id="PF00884">
    <property type="entry name" value="Sulfatase"/>
    <property type="match status" value="1"/>
</dbReference>
<evidence type="ECO:0000259" key="4">
    <source>
        <dbReference type="Pfam" id="PF00884"/>
    </source>
</evidence>
<evidence type="ECO:0000256" key="2">
    <source>
        <dbReference type="ARBA" id="ARBA00022801"/>
    </source>
</evidence>
<sequence length="753" mass="82464">MRRRDFLKAIGACAVCAAPGAMWAIGPEEETTVRPGVVPNPAHGKRPNVILVLCDDLGWGDLGAFWQNQRADGNQPHIDTPNLDDAMRRGVMFTNAYTTAPVCAPARASMVSGKHQGNCNLRDNMFDRPVDAHMTIGTVMKQAGYATWHIGKWGIGGGYESGGQLRRSMACDAGFDYSYGYPAHAHGHSFYHWEGNERGYDWRTQKQGSPVVENLSAQAKDDTFYAGLSHGATDWERDEEGTYWRRLISDAEVRHCYDTDLFTAKIKQLIKAHQDSGREEPFFCYACYTTCHGAGQSGTQADPNLGSTTQFHIPGNAYPDLNEDKTWGGGVTWEQDTEGHLPFRAVDEQGKATSNTYVYDEYKGYTASQQRYASNVRRIDEALGDLLHFLKLRGLDKDTLFIFTSDNGPAGEYLSPGNITWVNGAFDSNGPFKGMKRWCYEGGLREPTFVLWPGTVPASGTETPRTSDFPFQFPAWMATLADVAGLPQPAHCDGVSLLPTLMGEGTQLPMRIYAEYEDGGSGNNWGFEQMVRDGDYVLIRVNGVNGKRYLYNIKDDIGQEHDLSGDPAQADRLRWMTALLTTCRLPIGKTQAAYGCAGFGTAHSGADATPMPATPLRGALPQLQVRVFRTGAKDWPWVPNFRTLEPDAGFLAADADALRARLAKESGHFGVAVEGWIEAAAEGEVTFTATGAGGCQLWLHEAHILEYEAGNCANGRTIAMRLAKGRHPYRLYLTAPNGPTSLCAVSAGDRALA</sequence>
<gene>
    <name evidence="5" type="ORF">IAC79_05995</name>
</gene>
<evidence type="ECO:0000256" key="3">
    <source>
        <dbReference type="SAM" id="SignalP"/>
    </source>
</evidence>
<evidence type="ECO:0000256" key="1">
    <source>
        <dbReference type="ARBA" id="ARBA00008779"/>
    </source>
</evidence>
<dbReference type="SUPFAM" id="SSF53649">
    <property type="entry name" value="Alkaline phosphatase-like"/>
    <property type="match status" value="1"/>
</dbReference>
<dbReference type="InterPro" id="IPR019546">
    <property type="entry name" value="TAT_signal_bac_arc"/>
</dbReference>
<dbReference type="GO" id="GO:0004065">
    <property type="term" value="F:arylsulfatase activity"/>
    <property type="evidence" value="ECO:0007669"/>
    <property type="project" value="TreeGrafter"/>
</dbReference>
<comment type="similarity">
    <text evidence="1">Belongs to the sulfatase family.</text>
</comment>
<feature type="chain" id="PRO_5038824842" evidence="3">
    <location>
        <begin position="25"/>
        <end position="753"/>
    </location>
</feature>
<name>A0A9D1T3F0_9BACT</name>
<protein>
    <submittedName>
        <fullName evidence="5">Sulfatase-like hydrolase/transferase</fullName>
    </submittedName>
</protein>
<dbReference type="AlphaFoldDB" id="A0A9D1T3F0"/>
<proteinExistence type="inferred from homology"/>
<organism evidence="5 6">
    <name type="scientific">Candidatus Spyradenecus faecavium</name>
    <dbReference type="NCBI Taxonomy" id="2840947"/>
    <lineage>
        <taxon>Bacteria</taxon>
        <taxon>Pseudomonadati</taxon>
        <taxon>Lentisphaerota</taxon>
        <taxon>Lentisphaeria</taxon>
        <taxon>Lentisphaerales</taxon>
        <taxon>Lentisphaeraceae</taxon>
        <taxon>Lentisphaeraceae incertae sedis</taxon>
        <taxon>Candidatus Spyradenecus</taxon>
    </lineage>
</organism>
<dbReference type="Gene3D" id="3.40.720.10">
    <property type="entry name" value="Alkaline Phosphatase, subunit A"/>
    <property type="match status" value="1"/>
</dbReference>
<dbReference type="Proteomes" id="UP000886845">
    <property type="component" value="Unassembled WGS sequence"/>
</dbReference>